<dbReference type="RefSeq" id="XP_043048857.1">
    <property type="nucleotide sequence ID" value="XM_043191550.1"/>
</dbReference>
<proteinExistence type="predicted"/>
<dbReference type="Proteomes" id="UP000790833">
    <property type="component" value="Unassembled WGS sequence"/>
</dbReference>
<dbReference type="GeneID" id="66114095"/>
<feature type="region of interest" description="Disordered" evidence="1">
    <location>
        <begin position="180"/>
        <end position="269"/>
    </location>
</feature>
<protein>
    <submittedName>
        <fullName evidence="2">Uncharacterized protein</fullName>
    </submittedName>
</protein>
<sequence>MSDLPNKEVLLPPLPTEHEDVLTSPTSPQLSKQHPQLGALHTLMNANPVYVHHSAETSTTTASATSASLSPPHRLLTPSTDLTTFEMEQFYVKEQTNGNMNEPGKSHIISSSISEASGIISTDDTISNFNEELPLASAPDFQLESPRLTFPPALKLALNMNGSTSPFAASITDTDEILSPTASTPTINTTSRQHDIVRPALGSSTTTTNSTPASTSLTHSHANSVSSNTTSTMCEINNVGGNNNTKHSSNTTSGSSNAAGGGSINQSPLKRLKSFTSRGIRKLSLLNQNQNQNLNQNLALSQNMSVNNGLPATPSFTFGIPPAVPLQHPSNSPSAISANTSTSNGLPAPQGANGGEGYFGNSSSNTPTSNSSFSNLSNYFNRKRSNTTSSSASSHSLSVKFTLSQTFATTTNTSTYVTPSSATTTMAPPPPVHTTNVSNNNISGSGSTLILVPTVESVESKFMTSNPGFTYESKLDCLNYLNHLTIERKAMVDSVACLKQQLSKSGWLTPKDLNGMNLSDLSGIDDKINQLEELITKKRSTPST</sequence>
<feature type="compositionally biased region" description="Low complexity" evidence="1">
    <location>
        <begin position="203"/>
        <end position="218"/>
    </location>
</feature>
<feature type="compositionally biased region" description="Polar residues" evidence="1">
    <location>
        <begin position="219"/>
        <end position="235"/>
    </location>
</feature>
<feature type="compositionally biased region" description="Low complexity" evidence="1">
    <location>
        <begin position="56"/>
        <end position="68"/>
    </location>
</feature>
<reference evidence="2" key="1">
    <citation type="submission" date="2021-03" db="EMBL/GenBank/DDBJ databases">
        <authorList>
            <person name="Palmer J.M."/>
        </authorList>
    </citation>
    <scope>NUCLEOTIDE SEQUENCE</scope>
    <source>
        <strain evidence="2">ARV_011</strain>
    </source>
</reference>
<feature type="compositionally biased region" description="Polar residues" evidence="1">
    <location>
        <begin position="180"/>
        <end position="191"/>
    </location>
</feature>
<dbReference type="AlphaFoldDB" id="A0A9P7V8T8"/>
<feature type="compositionally biased region" description="Polar residues" evidence="1">
    <location>
        <begin position="23"/>
        <end position="34"/>
    </location>
</feature>
<feature type="compositionally biased region" description="Low complexity" evidence="1">
    <location>
        <begin position="414"/>
        <end position="426"/>
    </location>
</feature>
<name>A0A9P7V8T8_9ASCO</name>
<keyword evidence="3" id="KW-1185">Reference proteome</keyword>
<feature type="compositionally biased region" description="Polar residues" evidence="1">
    <location>
        <begin position="328"/>
        <end position="345"/>
    </location>
</feature>
<feature type="compositionally biased region" description="Low complexity" evidence="1">
    <location>
        <begin position="240"/>
        <end position="258"/>
    </location>
</feature>
<feature type="region of interest" description="Disordered" evidence="1">
    <location>
        <begin position="1"/>
        <end position="34"/>
    </location>
</feature>
<feature type="region of interest" description="Disordered" evidence="1">
    <location>
        <begin position="414"/>
        <end position="441"/>
    </location>
</feature>
<evidence type="ECO:0000256" key="1">
    <source>
        <dbReference type="SAM" id="MobiDB-lite"/>
    </source>
</evidence>
<evidence type="ECO:0000313" key="3">
    <source>
        <dbReference type="Proteomes" id="UP000790833"/>
    </source>
</evidence>
<evidence type="ECO:0000313" key="2">
    <source>
        <dbReference type="EMBL" id="KAG7193309.1"/>
    </source>
</evidence>
<comment type="caution">
    <text evidence="2">The sequence shown here is derived from an EMBL/GenBank/DDBJ whole genome shotgun (WGS) entry which is preliminary data.</text>
</comment>
<accession>A0A9P7V8T8</accession>
<feature type="region of interest" description="Disordered" evidence="1">
    <location>
        <begin position="55"/>
        <end position="74"/>
    </location>
</feature>
<gene>
    <name evidence="2" type="ORF">KQ657_000721</name>
</gene>
<feature type="region of interest" description="Disordered" evidence="1">
    <location>
        <begin position="321"/>
        <end position="372"/>
    </location>
</feature>
<organism evidence="2 3">
    <name type="scientific">Scheffersomyces spartinae</name>
    <dbReference type="NCBI Taxonomy" id="45513"/>
    <lineage>
        <taxon>Eukaryota</taxon>
        <taxon>Fungi</taxon>
        <taxon>Dikarya</taxon>
        <taxon>Ascomycota</taxon>
        <taxon>Saccharomycotina</taxon>
        <taxon>Pichiomycetes</taxon>
        <taxon>Debaryomycetaceae</taxon>
        <taxon>Scheffersomyces</taxon>
    </lineage>
</organism>
<feature type="compositionally biased region" description="Low complexity" evidence="1">
    <location>
        <begin position="361"/>
        <end position="372"/>
    </location>
</feature>
<dbReference type="EMBL" id="JAHMUF010000012">
    <property type="protein sequence ID" value="KAG7193309.1"/>
    <property type="molecule type" value="Genomic_DNA"/>
</dbReference>